<dbReference type="EMBL" id="JARIHO010000022">
    <property type="protein sequence ID" value="KAJ7343970.1"/>
    <property type="molecule type" value="Genomic_DNA"/>
</dbReference>
<evidence type="ECO:0000256" key="1">
    <source>
        <dbReference type="SAM" id="MobiDB-lite"/>
    </source>
</evidence>
<dbReference type="Proteomes" id="UP001218218">
    <property type="component" value="Unassembled WGS sequence"/>
</dbReference>
<evidence type="ECO:0000313" key="4">
    <source>
        <dbReference type="Proteomes" id="UP001218218"/>
    </source>
</evidence>
<evidence type="ECO:0000313" key="3">
    <source>
        <dbReference type="EMBL" id="KAJ7343970.1"/>
    </source>
</evidence>
<keyword evidence="4" id="KW-1185">Reference proteome</keyword>
<keyword evidence="2" id="KW-0732">Signal</keyword>
<proteinExistence type="predicted"/>
<protein>
    <submittedName>
        <fullName evidence="3">Uncharacterized protein</fullName>
    </submittedName>
</protein>
<evidence type="ECO:0000256" key="2">
    <source>
        <dbReference type="SAM" id="SignalP"/>
    </source>
</evidence>
<feature type="chain" id="PRO_5041973883" evidence="2">
    <location>
        <begin position="18"/>
        <end position="112"/>
    </location>
</feature>
<accession>A0AAD6ZY81</accession>
<name>A0AAD6ZY81_9AGAR</name>
<organism evidence="3 4">
    <name type="scientific">Mycena albidolilacea</name>
    <dbReference type="NCBI Taxonomy" id="1033008"/>
    <lineage>
        <taxon>Eukaryota</taxon>
        <taxon>Fungi</taxon>
        <taxon>Dikarya</taxon>
        <taxon>Basidiomycota</taxon>
        <taxon>Agaricomycotina</taxon>
        <taxon>Agaricomycetes</taxon>
        <taxon>Agaricomycetidae</taxon>
        <taxon>Agaricales</taxon>
        <taxon>Marasmiineae</taxon>
        <taxon>Mycenaceae</taxon>
        <taxon>Mycena</taxon>
    </lineage>
</organism>
<dbReference type="AlphaFoldDB" id="A0AAD6ZY81"/>
<feature type="signal peptide" evidence="2">
    <location>
        <begin position="1"/>
        <end position="17"/>
    </location>
</feature>
<feature type="compositionally biased region" description="Basic and acidic residues" evidence="1">
    <location>
        <begin position="63"/>
        <end position="72"/>
    </location>
</feature>
<gene>
    <name evidence="3" type="ORF">DFH08DRAFT_810502</name>
</gene>
<sequence>MSSDYFLGLWLIWLVWRHTNQMAARPKSAGLAEDLEAGAEPALEDLELEANGEPAAGTDTAESGDREEGERSRRMRKQNRRYLGWLRHNEEDGSDVEARSLHHFFFAIFGQF</sequence>
<reference evidence="3" key="1">
    <citation type="submission" date="2023-03" db="EMBL/GenBank/DDBJ databases">
        <title>Massive genome expansion in bonnet fungi (Mycena s.s.) driven by repeated elements and novel gene families across ecological guilds.</title>
        <authorList>
            <consortium name="Lawrence Berkeley National Laboratory"/>
            <person name="Harder C.B."/>
            <person name="Miyauchi S."/>
            <person name="Viragh M."/>
            <person name="Kuo A."/>
            <person name="Thoen E."/>
            <person name="Andreopoulos B."/>
            <person name="Lu D."/>
            <person name="Skrede I."/>
            <person name="Drula E."/>
            <person name="Henrissat B."/>
            <person name="Morin E."/>
            <person name="Kohler A."/>
            <person name="Barry K."/>
            <person name="LaButti K."/>
            <person name="Morin E."/>
            <person name="Salamov A."/>
            <person name="Lipzen A."/>
            <person name="Mereny Z."/>
            <person name="Hegedus B."/>
            <person name="Baldrian P."/>
            <person name="Stursova M."/>
            <person name="Weitz H."/>
            <person name="Taylor A."/>
            <person name="Grigoriev I.V."/>
            <person name="Nagy L.G."/>
            <person name="Martin F."/>
            <person name="Kauserud H."/>
        </authorList>
    </citation>
    <scope>NUCLEOTIDE SEQUENCE</scope>
    <source>
        <strain evidence="3">CBHHK002</strain>
    </source>
</reference>
<feature type="region of interest" description="Disordered" evidence="1">
    <location>
        <begin position="48"/>
        <end position="75"/>
    </location>
</feature>
<comment type="caution">
    <text evidence="3">The sequence shown here is derived from an EMBL/GenBank/DDBJ whole genome shotgun (WGS) entry which is preliminary data.</text>
</comment>